<dbReference type="InterPro" id="IPR036737">
    <property type="entry name" value="OmpA-like_sf"/>
</dbReference>
<dbReference type="SUPFAM" id="SSF48452">
    <property type="entry name" value="TPR-like"/>
    <property type="match status" value="1"/>
</dbReference>
<dbReference type="Gene3D" id="3.30.1330.60">
    <property type="entry name" value="OmpA-like domain"/>
    <property type="match status" value="1"/>
</dbReference>
<protein>
    <submittedName>
        <fullName evidence="6">WD40-like Beta Propeller Repeat</fullName>
    </submittedName>
</protein>
<feature type="compositionally biased region" description="Polar residues" evidence="4">
    <location>
        <begin position="659"/>
        <end position="677"/>
    </location>
</feature>
<evidence type="ECO:0000256" key="2">
    <source>
        <dbReference type="ARBA" id="ARBA00023136"/>
    </source>
</evidence>
<dbReference type="InterPro" id="IPR011042">
    <property type="entry name" value="6-blade_b-propeller_TolB-like"/>
</dbReference>
<feature type="compositionally biased region" description="Basic and acidic residues" evidence="4">
    <location>
        <begin position="703"/>
        <end position="714"/>
    </location>
</feature>
<proteinExistence type="predicted"/>
<dbReference type="EMBL" id="FNNO01000004">
    <property type="protein sequence ID" value="SDW62495.1"/>
    <property type="molecule type" value="Genomic_DNA"/>
</dbReference>
<comment type="subcellular location">
    <subcellularLocation>
        <location evidence="1">Membrane</location>
    </subcellularLocation>
</comment>
<dbReference type="SUPFAM" id="SSF103088">
    <property type="entry name" value="OmpA-like"/>
    <property type="match status" value="1"/>
</dbReference>
<gene>
    <name evidence="6" type="ORF">SAMN05444410_104137</name>
</gene>
<reference evidence="6 7" key="1">
    <citation type="submission" date="2016-10" db="EMBL/GenBank/DDBJ databases">
        <authorList>
            <person name="Varghese N."/>
            <person name="Submissions S."/>
        </authorList>
    </citation>
    <scope>NUCLEOTIDE SEQUENCE [LARGE SCALE GENOMIC DNA]</scope>
    <source>
        <strain evidence="6 7">DSM 25353</strain>
    </source>
</reference>
<evidence type="ECO:0000256" key="1">
    <source>
        <dbReference type="ARBA" id="ARBA00004370"/>
    </source>
</evidence>
<feature type="domain" description="OmpA-like" evidence="5">
    <location>
        <begin position="494"/>
        <end position="616"/>
    </location>
</feature>
<evidence type="ECO:0000256" key="3">
    <source>
        <dbReference type="PROSITE-ProRule" id="PRU00473"/>
    </source>
</evidence>
<evidence type="ECO:0000259" key="5">
    <source>
        <dbReference type="PROSITE" id="PS51123"/>
    </source>
</evidence>
<dbReference type="Pfam" id="PF07676">
    <property type="entry name" value="PD40"/>
    <property type="match status" value="2"/>
</dbReference>
<evidence type="ECO:0000256" key="4">
    <source>
        <dbReference type="SAM" id="MobiDB-lite"/>
    </source>
</evidence>
<keyword evidence="7" id="KW-1185">Reference proteome</keyword>
<name>A0A8X8IDV0_9BACT</name>
<dbReference type="CDD" id="cd07185">
    <property type="entry name" value="OmpA_C-like"/>
    <property type="match status" value="1"/>
</dbReference>
<accession>A0A8X8IDV0</accession>
<dbReference type="InterPro" id="IPR006665">
    <property type="entry name" value="OmpA-like"/>
</dbReference>
<feature type="region of interest" description="Disordered" evidence="4">
    <location>
        <begin position="691"/>
        <end position="726"/>
    </location>
</feature>
<dbReference type="InterPro" id="IPR011659">
    <property type="entry name" value="WD40"/>
</dbReference>
<dbReference type="Proteomes" id="UP000198711">
    <property type="component" value="Unassembled WGS sequence"/>
</dbReference>
<dbReference type="Pfam" id="PF00691">
    <property type="entry name" value="OmpA"/>
    <property type="match status" value="1"/>
</dbReference>
<dbReference type="InterPro" id="IPR006664">
    <property type="entry name" value="OMP_bac"/>
</dbReference>
<dbReference type="SUPFAM" id="SSF82171">
    <property type="entry name" value="DPP6 N-terminal domain-like"/>
    <property type="match status" value="1"/>
</dbReference>
<dbReference type="PROSITE" id="PS51123">
    <property type="entry name" value="OMPA_2"/>
    <property type="match status" value="1"/>
</dbReference>
<organism evidence="6 7">
    <name type="scientific">Hydrobacter penzbergensis</name>
    <dbReference type="NCBI Taxonomy" id="1235997"/>
    <lineage>
        <taxon>Bacteria</taxon>
        <taxon>Pseudomonadati</taxon>
        <taxon>Bacteroidota</taxon>
        <taxon>Chitinophagia</taxon>
        <taxon>Chitinophagales</taxon>
        <taxon>Chitinophagaceae</taxon>
        <taxon>Hydrobacter</taxon>
    </lineage>
</organism>
<keyword evidence="2 3" id="KW-0472">Membrane</keyword>
<evidence type="ECO:0000313" key="7">
    <source>
        <dbReference type="Proteomes" id="UP000198711"/>
    </source>
</evidence>
<dbReference type="GO" id="GO:0016020">
    <property type="term" value="C:membrane"/>
    <property type="evidence" value="ECO:0007669"/>
    <property type="project" value="UniProtKB-SubCell"/>
</dbReference>
<dbReference type="InterPro" id="IPR011990">
    <property type="entry name" value="TPR-like_helical_dom_sf"/>
</dbReference>
<evidence type="ECO:0000313" key="6">
    <source>
        <dbReference type="EMBL" id="SDW62495.1"/>
    </source>
</evidence>
<comment type="caution">
    <text evidence="6">The sequence shown here is derived from an EMBL/GenBank/DDBJ whole genome shotgun (WGS) entry which is preliminary data.</text>
</comment>
<feature type="compositionally biased region" description="Low complexity" evidence="4">
    <location>
        <begin position="630"/>
        <end position="646"/>
    </location>
</feature>
<dbReference type="Gene3D" id="2.120.10.30">
    <property type="entry name" value="TolB, C-terminal domain"/>
    <property type="match status" value="1"/>
</dbReference>
<dbReference type="PRINTS" id="PR01021">
    <property type="entry name" value="OMPADOMAIN"/>
</dbReference>
<sequence>MVCTVLFGHLLPANVQAQNARKIEKKADASFKMKDYYTAAKLYASLLYDSASLDEVAPLYPYQSSNQKAFSKAKSSQQTYVLYQLAESYRLGYHYKEALKPYEQYIATKDTRFPLASLWYGTCLNANNQPEKAATVFKDFLKKYRPQDAYAQMAKVGLANTDFVIANRVLPPKAVVTKIKSLPSGDGSIFALDKINDSTFWFSSSKHEPSMQHEIEYPIRLFSGKFNDDNVQKIAAVSVRDMNMAASSMSADGRTVFFTGWRNGDKSSGTNYGIFYMQRENANSNWTVPVALPATVNVPGYNTRQPFCTRDGKHLFFSSDRPGGYGKFDLWLINMEGAKPQGTAINLGKVINSEGEEASPFYDADSSRLFFSSDGRAGMGGLDIYRIYGTPENNQWSGEVTNMGYPYNSVKNDVYFSKDRYTDTAYLSSDRNSLCCLELYKAVPILYKDTAKSAPAIDSSNYWAKVVKEKQAQADSIARGMAEDNRVKQALMDSVNAATVERLYVNYNFASSNIRRVDHATLDRIVSKLKKDPKLNILVASFTDCIGSKENNERLSRRRSESVKGYLEKKGIASSRINTDFFGKKHLILPCYEAKRVNIEEQIANRRSDLILTHELHPKWTPSGKELDINGNENAGETGAAGASTAYPAVNERKRTASAKGNKQVSGESKRITTGNKDVSIANKSAITDDNKAAKNKAVAASKKKESDRGDEPTAFKLKKPKDKGTAIPKRAEPVVTNRKEGFDRTVARRDVEKLAHKMDISSLVNMLPSIKSADLVEEMTKRIPQKPLDIYSTSDSVRIDLYDNGVFDYDSVSVIYNKKLVVYKQLLQTNKPITFYVNLNTDQTKNELIFFAENLGITPPNSALMIITDGNKRTEVNVTSDLEHNTVVYFIKVNKK</sequence>
<dbReference type="AlphaFoldDB" id="A0A8X8IDV0"/>
<dbReference type="Gene3D" id="1.25.40.10">
    <property type="entry name" value="Tetratricopeptide repeat domain"/>
    <property type="match status" value="1"/>
</dbReference>
<feature type="region of interest" description="Disordered" evidence="4">
    <location>
        <begin position="622"/>
        <end position="677"/>
    </location>
</feature>